<name>H5TBV2_9ALTE</name>
<dbReference type="Proteomes" id="UP000053586">
    <property type="component" value="Unassembled WGS sequence"/>
</dbReference>
<accession>H5TBV2</accession>
<dbReference type="STRING" id="56804.BAE46_09450"/>
<keyword evidence="3" id="KW-1185">Reference proteome</keyword>
<evidence type="ECO:0000313" key="2">
    <source>
        <dbReference type="EMBL" id="GAB55779.1"/>
    </source>
</evidence>
<organism evidence="2 3">
    <name type="scientific">Glaciecola punicea ACAM 611</name>
    <dbReference type="NCBI Taxonomy" id="1121923"/>
    <lineage>
        <taxon>Bacteria</taxon>
        <taxon>Pseudomonadati</taxon>
        <taxon>Pseudomonadota</taxon>
        <taxon>Gammaproteobacteria</taxon>
        <taxon>Alteromonadales</taxon>
        <taxon>Alteromonadaceae</taxon>
        <taxon>Glaciecola</taxon>
    </lineage>
</organism>
<evidence type="ECO:0000256" key="1">
    <source>
        <dbReference type="SAM" id="Phobius"/>
    </source>
</evidence>
<keyword evidence="1" id="KW-0472">Membrane</keyword>
<protein>
    <submittedName>
        <fullName evidence="2">Uncharacterized protein</fullName>
    </submittedName>
</protein>
<proteinExistence type="predicted"/>
<reference evidence="2 3" key="1">
    <citation type="journal article" date="2012" name="J. Bacteriol.">
        <title>Genome sequence of proteorhodopsin-containing sea ice bacterium Glaciecola punicea ACAM 611T.</title>
        <authorList>
            <person name="Qin Q.-L."/>
            <person name="Xie B.-B."/>
            <person name="Shu Y.-L."/>
            <person name="Rong J.-C."/>
            <person name="Zhao D.-L."/>
            <person name="Zhang X.-Y."/>
            <person name="Chen X.-L."/>
            <person name="Zhou B.-C."/>
            <person name="Zhanga Y.-Z."/>
        </authorList>
    </citation>
    <scope>NUCLEOTIDE SEQUENCE [LARGE SCALE GENOMIC DNA]</scope>
    <source>
        <strain evidence="2 3">ACAM 611</strain>
    </source>
</reference>
<keyword evidence="1" id="KW-1133">Transmembrane helix</keyword>
<evidence type="ECO:0000313" key="3">
    <source>
        <dbReference type="Proteomes" id="UP000053586"/>
    </source>
</evidence>
<dbReference type="AlphaFoldDB" id="H5TBV2"/>
<dbReference type="EMBL" id="BAET01000014">
    <property type="protein sequence ID" value="GAB55779.1"/>
    <property type="molecule type" value="Genomic_DNA"/>
</dbReference>
<reference evidence="2 3" key="2">
    <citation type="journal article" date="2017" name="Antonie Van Leeuwenhoek">
        <title>Rhizobium rhizosphaerae sp. nov., a novel species isolated from rice rhizosphere.</title>
        <authorList>
            <person name="Zhao J.J."/>
            <person name="Zhang J."/>
            <person name="Zhang R.J."/>
            <person name="Zhang C.W."/>
            <person name="Yin H.Q."/>
            <person name="Zhang X.X."/>
        </authorList>
    </citation>
    <scope>NUCLEOTIDE SEQUENCE [LARGE SCALE GENOMIC DNA]</scope>
    <source>
        <strain evidence="2 3">ACAM 611</strain>
    </source>
</reference>
<comment type="caution">
    <text evidence="2">The sequence shown here is derived from an EMBL/GenBank/DDBJ whole genome shotgun (WGS) entry which is preliminary data.</text>
</comment>
<feature type="transmembrane region" description="Helical" evidence="1">
    <location>
        <begin position="41"/>
        <end position="59"/>
    </location>
</feature>
<gene>
    <name evidence="2" type="ORF">GPUN_1662</name>
</gene>
<keyword evidence="1" id="KW-0812">Transmembrane</keyword>
<dbReference type="RefSeq" id="WP_006005193.1">
    <property type="nucleotide sequence ID" value="NZ_BAET01000014.1"/>
</dbReference>
<sequence>MAESAVLLVDDVLQAYAIRQWVSLQITATFERKTQQNQARLNRSGMWFILIIFIVAVLLT</sequence>